<dbReference type="Proteomes" id="UP001218218">
    <property type="component" value="Unassembled WGS sequence"/>
</dbReference>
<gene>
    <name evidence="1" type="ORF">DFH08DRAFT_803373</name>
</gene>
<evidence type="ECO:0000313" key="1">
    <source>
        <dbReference type="EMBL" id="KAJ7355330.1"/>
    </source>
</evidence>
<organism evidence="1 2">
    <name type="scientific">Mycena albidolilacea</name>
    <dbReference type="NCBI Taxonomy" id="1033008"/>
    <lineage>
        <taxon>Eukaryota</taxon>
        <taxon>Fungi</taxon>
        <taxon>Dikarya</taxon>
        <taxon>Basidiomycota</taxon>
        <taxon>Agaricomycotina</taxon>
        <taxon>Agaricomycetes</taxon>
        <taxon>Agaricomycetidae</taxon>
        <taxon>Agaricales</taxon>
        <taxon>Marasmiineae</taxon>
        <taxon>Mycenaceae</taxon>
        <taxon>Mycena</taxon>
    </lineage>
</organism>
<protein>
    <submittedName>
        <fullName evidence="1">Uncharacterized protein</fullName>
    </submittedName>
</protein>
<proteinExistence type="predicted"/>
<comment type="caution">
    <text evidence="1">The sequence shown here is derived from an EMBL/GenBank/DDBJ whole genome shotgun (WGS) entry which is preliminary data.</text>
</comment>
<dbReference type="AlphaFoldDB" id="A0AAD7ACR9"/>
<sequence length="106" mass="11860">MEALPESLRIPEATANAFLPPENLPVLKLIKFNLPPLYKSTAFLNPTDYLSEYALATLAAFDPEAIPVPPHAVVKDLEHVRPFQHHSRSASVTCDRREIIRRFGGL</sequence>
<accession>A0AAD7ACR9</accession>
<dbReference type="EMBL" id="JARIHO010000009">
    <property type="protein sequence ID" value="KAJ7355330.1"/>
    <property type="molecule type" value="Genomic_DNA"/>
</dbReference>
<reference evidence="1" key="1">
    <citation type="submission" date="2023-03" db="EMBL/GenBank/DDBJ databases">
        <title>Massive genome expansion in bonnet fungi (Mycena s.s.) driven by repeated elements and novel gene families across ecological guilds.</title>
        <authorList>
            <consortium name="Lawrence Berkeley National Laboratory"/>
            <person name="Harder C.B."/>
            <person name="Miyauchi S."/>
            <person name="Viragh M."/>
            <person name="Kuo A."/>
            <person name="Thoen E."/>
            <person name="Andreopoulos B."/>
            <person name="Lu D."/>
            <person name="Skrede I."/>
            <person name="Drula E."/>
            <person name="Henrissat B."/>
            <person name="Morin E."/>
            <person name="Kohler A."/>
            <person name="Barry K."/>
            <person name="LaButti K."/>
            <person name="Morin E."/>
            <person name="Salamov A."/>
            <person name="Lipzen A."/>
            <person name="Mereny Z."/>
            <person name="Hegedus B."/>
            <person name="Baldrian P."/>
            <person name="Stursova M."/>
            <person name="Weitz H."/>
            <person name="Taylor A."/>
            <person name="Grigoriev I.V."/>
            <person name="Nagy L.G."/>
            <person name="Martin F."/>
            <person name="Kauserud H."/>
        </authorList>
    </citation>
    <scope>NUCLEOTIDE SEQUENCE</scope>
    <source>
        <strain evidence="1">CBHHK002</strain>
    </source>
</reference>
<keyword evidence="2" id="KW-1185">Reference proteome</keyword>
<evidence type="ECO:0000313" key="2">
    <source>
        <dbReference type="Proteomes" id="UP001218218"/>
    </source>
</evidence>
<name>A0AAD7ACR9_9AGAR</name>